<proteinExistence type="predicted"/>
<accession>A0AAV9B9Y1</accession>
<protein>
    <submittedName>
        <fullName evidence="2">Uncharacterized protein</fullName>
    </submittedName>
</protein>
<evidence type="ECO:0000256" key="1">
    <source>
        <dbReference type="SAM" id="MobiDB-lite"/>
    </source>
</evidence>
<dbReference type="AlphaFoldDB" id="A0AAV9B9Y1"/>
<name>A0AAV9B9Y1_ACOGR</name>
<gene>
    <name evidence="2" type="ORF">QJS04_geneDACA012133</name>
</gene>
<evidence type="ECO:0000313" key="3">
    <source>
        <dbReference type="Proteomes" id="UP001179952"/>
    </source>
</evidence>
<comment type="caution">
    <text evidence="2">The sequence shown here is derived from an EMBL/GenBank/DDBJ whole genome shotgun (WGS) entry which is preliminary data.</text>
</comment>
<sequence length="209" mass="22641">MDEFLPLEVEEPLKCRKHPSHDGRGVCPFCLKSRLALLCPDCRHIRPCNCGSYSSAASVSASSSASSSSIGRPSVSEIGTVGKISALIDSEPSFQRSRSAAFQRSRSAALQFVRSRSVAAVPRPPENRKRPSLFSFFKAEKPTKEAPAAERVSQSSRSAGIPRCSDAGEGSGGDVRLKGRGWFFPSPIRVFRQRKSAMIVQARSPLCRG</sequence>
<dbReference type="PANTHER" id="PTHR34197">
    <property type="entry name" value="OS04G0591300 PROTEIN"/>
    <property type="match status" value="1"/>
</dbReference>
<dbReference type="PANTHER" id="PTHR34197:SF2">
    <property type="entry name" value="OS04G0591300 PROTEIN"/>
    <property type="match status" value="1"/>
</dbReference>
<dbReference type="EMBL" id="JAUJYN010000004">
    <property type="protein sequence ID" value="KAK1273066.1"/>
    <property type="molecule type" value="Genomic_DNA"/>
</dbReference>
<organism evidence="2 3">
    <name type="scientific">Acorus gramineus</name>
    <name type="common">Dwarf sweet flag</name>
    <dbReference type="NCBI Taxonomy" id="55184"/>
    <lineage>
        <taxon>Eukaryota</taxon>
        <taxon>Viridiplantae</taxon>
        <taxon>Streptophyta</taxon>
        <taxon>Embryophyta</taxon>
        <taxon>Tracheophyta</taxon>
        <taxon>Spermatophyta</taxon>
        <taxon>Magnoliopsida</taxon>
        <taxon>Liliopsida</taxon>
        <taxon>Acoraceae</taxon>
        <taxon>Acorus</taxon>
    </lineage>
</organism>
<feature type="region of interest" description="Disordered" evidence="1">
    <location>
        <begin position="145"/>
        <end position="172"/>
    </location>
</feature>
<reference evidence="2" key="2">
    <citation type="submission" date="2023-06" db="EMBL/GenBank/DDBJ databases">
        <authorList>
            <person name="Ma L."/>
            <person name="Liu K.-W."/>
            <person name="Li Z."/>
            <person name="Hsiao Y.-Y."/>
            <person name="Qi Y."/>
            <person name="Fu T."/>
            <person name="Tang G."/>
            <person name="Zhang D."/>
            <person name="Sun W.-H."/>
            <person name="Liu D.-K."/>
            <person name="Li Y."/>
            <person name="Chen G.-Z."/>
            <person name="Liu X.-D."/>
            <person name="Liao X.-Y."/>
            <person name="Jiang Y.-T."/>
            <person name="Yu X."/>
            <person name="Hao Y."/>
            <person name="Huang J."/>
            <person name="Zhao X.-W."/>
            <person name="Ke S."/>
            <person name="Chen Y.-Y."/>
            <person name="Wu W.-L."/>
            <person name="Hsu J.-L."/>
            <person name="Lin Y.-F."/>
            <person name="Huang M.-D."/>
            <person name="Li C.-Y."/>
            <person name="Huang L."/>
            <person name="Wang Z.-W."/>
            <person name="Zhao X."/>
            <person name="Zhong W.-Y."/>
            <person name="Peng D.-H."/>
            <person name="Ahmad S."/>
            <person name="Lan S."/>
            <person name="Zhang J.-S."/>
            <person name="Tsai W.-C."/>
            <person name="Van De Peer Y."/>
            <person name="Liu Z.-J."/>
        </authorList>
    </citation>
    <scope>NUCLEOTIDE SEQUENCE</scope>
    <source>
        <strain evidence="2">SCP</strain>
        <tissue evidence="2">Leaves</tissue>
    </source>
</reference>
<reference evidence="2" key="1">
    <citation type="journal article" date="2023" name="Nat. Commun.">
        <title>Diploid and tetraploid genomes of Acorus and the evolution of monocots.</title>
        <authorList>
            <person name="Ma L."/>
            <person name="Liu K.W."/>
            <person name="Li Z."/>
            <person name="Hsiao Y.Y."/>
            <person name="Qi Y."/>
            <person name="Fu T."/>
            <person name="Tang G.D."/>
            <person name="Zhang D."/>
            <person name="Sun W.H."/>
            <person name="Liu D.K."/>
            <person name="Li Y."/>
            <person name="Chen G.Z."/>
            <person name="Liu X.D."/>
            <person name="Liao X.Y."/>
            <person name="Jiang Y.T."/>
            <person name="Yu X."/>
            <person name="Hao Y."/>
            <person name="Huang J."/>
            <person name="Zhao X.W."/>
            <person name="Ke S."/>
            <person name="Chen Y.Y."/>
            <person name="Wu W.L."/>
            <person name="Hsu J.L."/>
            <person name="Lin Y.F."/>
            <person name="Huang M.D."/>
            <person name="Li C.Y."/>
            <person name="Huang L."/>
            <person name="Wang Z.W."/>
            <person name="Zhao X."/>
            <person name="Zhong W.Y."/>
            <person name="Peng D.H."/>
            <person name="Ahmad S."/>
            <person name="Lan S."/>
            <person name="Zhang J.S."/>
            <person name="Tsai W.C."/>
            <person name="Van de Peer Y."/>
            <person name="Liu Z.J."/>
        </authorList>
    </citation>
    <scope>NUCLEOTIDE SEQUENCE</scope>
    <source>
        <strain evidence="2">SCP</strain>
    </source>
</reference>
<dbReference type="Proteomes" id="UP001179952">
    <property type="component" value="Unassembled WGS sequence"/>
</dbReference>
<keyword evidence="3" id="KW-1185">Reference proteome</keyword>
<evidence type="ECO:0000313" key="2">
    <source>
        <dbReference type="EMBL" id="KAK1273066.1"/>
    </source>
</evidence>